<dbReference type="RefSeq" id="WP_191184932.1">
    <property type="nucleotide sequence ID" value="NZ_JACXAJ010000011.1"/>
</dbReference>
<dbReference type="InterPro" id="IPR005094">
    <property type="entry name" value="Endonuclease_MobA/VirD2"/>
</dbReference>
<evidence type="ECO:0000313" key="2">
    <source>
        <dbReference type="EMBL" id="MBD1398799.1"/>
    </source>
</evidence>
<gene>
    <name evidence="2" type="ORF">H9Q13_16625</name>
</gene>
<keyword evidence="3" id="KW-1185">Reference proteome</keyword>
<accession>A0ABR7XKI9</accession>
<reference evidence="2 3" key="1">
    <citation type="submission" date="2020-09" db="EMBL/GenBank/DDBJ databases">
        <title>Genome sequencing and assembly of Pontibacter sp.</title>
        <authorList>
            <person name="Chhetri G."/>
        </authorList>
    </citation>
    <scope>NUCLEOTIDE SEQUENCE [LARGE SCALE GENOMIC DNA]</scope>
    <source>
        <strain evidence="2 3">JH31</strain>
    </source>
</reference>
<comment type="caution">
    <text evidence="2">The sequence shown here is derived from an EMBL/GenBank/DDBJ whole genome shotgun (WGS) entry which is preliminary data.</text>
</comment>
<dbReference type="Proteomes" id="UP000625551">
    <property type="component" value="Unassembled WGS sequence"/>
</dbReference>
<proteinExistence type="predicted"/>
<dbReference type="EMBL" id="JACXAJ010000011">
    <property type="protein sequence ID" value="MBD1398799.1"/>
    <property type="molecule type" value="Genomic_DNA"/>
</dbReference>
<name>A0ABR7XKI9_9BACT</name>
<dbReference type="Pfam" id="PF03432">
    <property type="entry name" value="Relaxase"/>
    <property type="match status" value="1"/>
</dbReference>
<protein>
    <submittedName>
        <fullName evidence="2">Relaxase/mobilization nuclease domain-containing protein</fullName>
    </submittedName>
</protein>
<evidence type="ECO:0000259" key="1">
    <source>
        <dbReference type="Pfam" id="PF03432"/>
    </source>
</evidence>
<evidence type="ECO:0000313" key="3">
    <source>
        <dbReference type="Proteomes" id="UP000625551"/>
    </source>
</evidence>
<feature type="domain" description="MobA/VirD2-like nuclease" evidence="1">
    <location>
        <begin position="20"/>
        <end position="109"/>
    </location>
</feature>
<sequence>MIGKVTAGKSFAGCVRYVVQKLGAVVLDSDGIRTDAVASMVADFNLQRKLNPELEKAVGHISLSWSVHDKAKLSDKVMVERAREYMERMQITSTQYLIVQHKDREHLHIVYKYRRGSEQLQCVSFRMGELSFKGSGIDRSLSYVAISKQVNAVAATAAAFTWPQAAKERARC</sequence>
<organism evidence="2 3">
    <name type="scientific">Pontibacter aquaedesilientis</name>
    <dbReference type="NCBI Taxonomy" id="2766980"/>
    <lineage>
        <taxon>Bacteria</taxon>
        <taxon>Pseudomonadati</taxon>
        <taxon>Bacteroidota</taxon>
        <taxon>Cytophagia</taxon>
        <taxon>Cytophagales</taxon>
        <taxon>Hymenobacteraceae</taxon>
        <taxon>Pontibacter</taxon>
    </lineage>
</organism>